<keyword evidence="2" id="KW-0547">Nucleotide-binding</keyword>
<evidence type="ECO:0000313" key="8">
    <source>
        <dbReference type="RefSeq" id="XP_060674223.1"/>
    </source>
</evidence>
<dbReference type="InterPro" id="IPR003593">
    <property type="entry name" value="AAA+_ATPase"/>
</dbReference>
<dbReference type="Gene3D" id="3.40.50.300">
    <property type="entry name" value="P-loop containing nucleotide triphosphate hydrolases"/>
    <property type="match status" value="1"/>
</dbReference>
<dbReference type="SMART" id="SM00382">
    <property type="entry name" value="AAA"/>
    <property type="match status" value="1"/>
</dbReference>
<evidence type="ECO:0000256" key="1">
    <source>
        <dbReference type="ARBA" id="ARBA00008894"/>
    </source>
</evidence>
<dbReference type="GeneID" id="107430936"/>
<dbReference type="PRINTS" id="PR00364">
    <property type="entry name" value="DISEASERSIST"/>
</dbReference>
<dbReference type="SUPFAM" id="SSF52058">
    <property type="entry name" value="L domain-like"/>
    <property type="match status" value="1"/>
</dbReference>
<evidence type="ECO:0000256" key="3">
    <source>
        <dbReference type="ARBA" id="ARBA00022821"/>
    </source>
</evidence>
<evidence type="ECO:0000313" key="9">
    <source>
        <dbReference type="RefSeq" id="XP_060674224.1"/>
    </source>
</evidence>
<evidence type="ECO:0000256" key="4">
    <source>
        <dbReference type="ARBA" id="ARBA00022840"/>
    </source>
</evidence>
<dbReference type="SUPFAM" id="SSF52540">
    <property type="entry name" value="P-loop containing nucleoside triphosphate hydrolases"/>
    <property type="match status" value="1"/>
</dbReference>
<name>A0ABM4ABW7_ZIZJJ</name>
<reference evidence="8 9" key="1">
    <citation type="submission" date="2025-05" db="UniProtKB">
        <authorList>
            <consortium name="RefSeq"/>
        </authorList>
    </citation>
    <scope>IDENTIFICATION</scope>
    <source>
        <tissue evidence="8 9">Seedling</tissue>
    </source>
</reference>
<evidence type="ECO:0000259" key="6">
    <source>
        <dbReference type="SMART" id="SM00382"/>
    </source>
</evidence>
<evidence type="ECO:0000313" key="7">
    <source>
        <dbReference type="Proteomes" id="UP001652623"/>
    </source>
</evidence>
<dbReference type="Proteomes" id="UP001652623">
    <property type="component" value="Chromosome 6"/>
</dbReference>
<dbReference type="InterPro" id="IPR032675">
    <property type="entry name" value="LRR_dom_sf"/>
</dbReference>
<keyword evidence="7" id="KW-1185">Reference proteome</keyword>
<dbReference type="RefSeq" id="XP_060674224.1">
    <property type="nucleotide sequence ID" value="XM_060818241.1"/>
</dbReference>
<protein>
    <submittedName>
        <fullName evidence="8 9">Disease resistance protein At4g27190-like</fullName>
    </submittedName>
</protein>
<dbReference type="InterPro" id="IPR002182">
    <property type="entry name" value="NB-ARC"/>
</dbReference>
<organism evidence="7 9">
    <name type="scientific">Ziziphus jujuba</name>
    <name type="common">Chinese jujube</name>
    <name type="synonym">Ziziphus sativa</name>
    <dbReference type="NCBI Taxonomy" id="326968"/>
    <lineage>
        <taxon>Eukaryota</taxon>
        <taxon>Viridiplantae</taxon>
        <taxon>Streptophyta</taxon>
        <taxon>Embryophyta</taxon>
        <taxon>Tracheophyta</taxon>
        <taxon>Spermatophyta</taxon>
        <taxon>Magnoliopsida</taxon>
        <taxon>eudicotyledons</taxon>
        <taxon>Gunneridae</taxon>
        <taxon>Pentapetalae</taxon>
        <taxon>rosids</taxon>
        <taxon>fabids</taxon>
        <taxon>Rosales</taxon>
        <taxon>Rhamnaceae</taxon>
        <taxon>Paliureae</taxon>
        <taxon>Ziziphus</taxon>
    </lineage>
</organism>
<keyword evidence="5" id="KW-0175">Coiled coil</keyword>
<dbReference type="InterPro" id="IPR042197">
    <property type="entry name" value="Apaf_helical"/>
</dbReference>
<dbReference type="PANTHER" id="PTHR33463">
    <property type="entry name" value="NB-ARC DOMAIN-CONTAINING PROTEIN-RELATED"/>
    <property type="match status" value="1"/>
</dbReference>
<dbReference type="Pfam" id="PF00931">
    <property type="entry name" value="NB-ARC"/>
    <property type="match status" value="1"/>
</dbReference>
<comment type="similarity">
    <text evidence="1">Belongs to the disease resistance NB-LRR family.</text>
</comment>
<feature type="domain" description="AAA+ ATPase" evidence="6">
    <location>
        <begin position="171"/>
        <end position="304"/>
    </location>
</feature>
<evidence type="ECO:0000256" key="5">
    <source>
        <dbReference type="SAM" id="Coils"/>
    </source>
</evidence>
<dbReference type="PANTHER" id="PTHR33463:SF198">
    <property type="entry name" value="RPP4C3"/>
    <property type="match status" value="1"/>
</dbReference>
<keyword evidence="3" id="KW-0611">Plant defense</keyword>
<feature type="coiled-coil region" evidence="5">
    <location>
        <begin position="54"/>
        <end position="81"/>
    </location>
</feature>
<dbReference type="Gene3D" id="1.10.8.430">
    <property type="entry name" value="Helical domain of apoptotic protease-activating factors"/>
    <property type="match status" value="1"/>
</dbReference>
<sequence length="713" mass="81424">MEFFSIIVEKIADYTIEPVARQVGCVIYLKRNVDNLNSEVEKLVDAKGRVQHSVDEALRKCHKIEADVEKWLKKVDEMIAEANEFLKDENQVKKKCLFGLCPSLISSRYRPSRKATKLAQKVVEIQKAGAFPSVSYTTPPEDIWTSRVGYHAFESRFSIVTEIMKELTDSNIHMIGIYGMAGVGKTTLVKEIARRAEKQKLFKVAKVEVRQNTDLNRIQKEIAEKFGLELNGDLTMAGRARLLTDYIKKNKNILVILDDVWEMLDLETLGLPFGICKVLLTSRKRDLLSSEIGTQKELRLEVLEEEESWSLFENIVADNVKDLDIRDTGIQVSKRCGGLPILVVTLAKALRGKSLHSWGEALRLQKMCEGKEMHEKAYSGIEWSYNQLEGEEVKSLLLICGMLGKFHAFVDLLKYTKGLGLSLFEGINTMEEAHSRLQSLVDKLKDSCLLLDTTDKEWLEMHDLTHDVARKIASRDQQFLSLINGDEFKEWPNKEFLEKCTLISFHWINIPKLPEQLECPKLQLFKLCATKKLLPIPHNFFKEMKELKVLDLTKICMQSLPPSIHFLKNLQTLCLDHCELRNIAMVGELRSLEILSFVGSKFKLLPKEIGQLTRLRVLDLRVCSQLEVIHPNVLSSLTKLEELLMNNNFTEWEIEDVSNISERSNASLSELKHLSNLTTLEVNVKGAFQLSVNCFSEKLVNFKICMAMYGIGL</sequence>
<keyword evidence="4" id="KW-0067">ATP-binding</keyword>
<dbReference type="InterPro" id="IPR050905">
    <property type="entry name" value="Plant_NBS-LRR"/>
</dbReference>
<accession>A0ABM4ABW7</accession>
<dbReference type="Gene3D" id="3.80.10.10">
    <property type="entry name" value="Ribonuclease Inhibitor"/>
    <property type="match status" value="1"/>
</dbReference>
<proteinExistence type="inferred from homology"/>
<evidence type="ECO:0000256" key="2">
    <source>
        <dbReference type="ARBA" id="ARBA00022741"/>
    </source>
</evidence>
<dbReference type="RefSeq" id="XP_060674223.1">
    <property type="nucleotide sequence ID" value="XM_060818240.1"/>
</dbReference>
<dbReference type="InterPro" id="IPR027417">
    <property type="entry name" value="P-loop_NTPase"/>
</dbReference>
<gene>
    <name evidence="8 9" type="primary">LOC107430936</name>
</gene>